<accession>A0ACB0EPJ0</accession>
<organism evidence="1 2">
    <name type="scientific">Rangifer tarandus platyrhynchus</name>
    <name type="common">Svalbard reindeer</name>
    <dbReference type="NCBI Taxonomy" id="3082113"/>
    <lineage>
        <taxon>Eukaryota</taxon>
        <taxon>Metazoa</taxon>
        <taxon>Chordata</taxon>
        <taxon>Craniata</taxon>
        <taxon>Vertebrata</taxon>
        <taxon>Euteleostomi</taxon>
        <taxon>Mammalia</taxon>
        <taxon>Eutheria</taxon>
        <taxon>Laurasiatheria</taxon>
        <taxon>Artiodactyla</taxon>
        <taxon>Ruminantia</taxon>
        <taxon>Pecora</taxon>
        <taxon>Cervidae</taxon>
        <taxon>Odocoileinae</taxon>
        <taxon>Rangifer</taxon>
    </lineage>
</organism>
<proteinExistence type="predicted"/>
<dbReference type="Proteomes" id="UP001162501">
    <property type="component" value="Chromosome 22"/>
</dbReference>
<evidence type="ECO:0000313" key="1">
    <source>
        <dbReference type="EMBL" id="CAI9701991.1"/>
    </source>
</evidence>
<protein>
    <submittedName>
        <fullName evidence="1">Uncharacterized protein</fullName>
    </submittedName>
</protein>
<dbReference type="EMBL" id="OX596106">
    <property type="protein sequence ID" value="CAI9701991.1"/>
    <property type="molecule type" value="Genomic_DNA"/>
</dbReference>
<evidence type="ECO:0000313" key="2">
    <source>
        <dbReference type="Proteomes" id="UP001162501"/>
    </source>
</evidence>
<sequence length="159" mass="17598">MGYSTSKDACKPITGATGTGPLQPWPECANPTPTLTPMTLLPGISFCQLQLCPSVDHREMIPYVLLLLGSLIHSVMTETLPPHSHPCLSSRLDIQNPKEYGPHIMWDSQVAEHFKNGRRHFALYPLLKSLQVRLGQVRKLGIHLGAGPELDHFYNVPLA</sequence>
<gene>
    <name evidence="1" type="ORF">MRATA1EN3_LOCUS13204</name>
</gene>
<name>A0ACB0EPJ0_RANTA</name>
<reference evidence="1" key="1">
    <citation type="submission" date="2023-05" db="EMBL/GenBank/DDBJ databases">
        <authorList>
            <consortium name="ELIXIR-Norway"/>
        </authorList>
    </citation>
    <scope>NUCLEOTIDE SEQUENCE</scope>
</reference>